<evidence type="ECO:0000313" key="1">
    <source>
        <dbReference type="EMBL" id="QGM98918.1"/>
    </source>
</evidence>
<sequence length="137" mass="14147">MRNRGGHIFSAKTRGVGFASWARSALALAMALFFVAQGPALHAQGARSHSGAALGQKCKAAGVAAPGGETRAPATRVTNDCEACLACVFGSIVDARPGFLAPPVRAGEIAIVFPRRFTAPAARWRAAHPARAPPLFS</sequence>
<gene>
    <name evidence="1" type="ORF">F7D14_16450</name>
</gene>
<proteinExistence type="predicted"/>
<dbReference type="EMBL" id="CP044331">
    <property type="protein sequence ID" value="QGM98918.1"/>
    <property type="molecule type" value="Genomic_DNA"/>
</dbReference>
<dbReference type="KEGG" id="mpar:F7D14_16450"/>
<dbReference type="Proteomes" id="UP000422569">
    <property type="component" value="Chromosome"/>
</dbReference>
<dbReference type="RefSeq" id="WP_016920535.1">
    <property type="nucleotide sequence ID" value="NZ_CP044331.1"/>
</dbReference>
<evidence type="ECO:0000313" key="2">
    <source>
        <dbReference type="Proteomes" id="UP000422569"/>
    </source>
</evidence>
<keyword evidence="2" id="KW-1185">Reference proteome</keyword>
<evidence type="ECO:0008006" key="3">
    <source>
        <dbReference type="Google" id="ProtNLM"/>
    </source>
</evidence>
<accession>A0A6B8M8M7</accession>
<dbReference type="AlphaFoldDB" id="A0A6B8M8M7"/>
<name>A0A6B8M8M7_9HYPH</name>
<protein>
    <recommendedName>
        <fullName evidence="3">DUF2946 domain-containing protein</fullName>
    </recommendedName>
</protein>
<organism evidence="1 2">
    <name type="scientific">Methylocystis parvus</name>
    <dbReference type="NCBI Taxonomy" id="134"/>
    <lineage>
        <taxon>Bacteria</taxon>
        <taxon>Pseudomonadati</taxon>
        <taxon>Pseudomonadota</taxon>
        <taxon>Alphaproteobacteria</taxon>
        <taxon>Hyphomicrobiales</taxon>
        <taxon>Methylocystaceae</taxon>
        <taxon>Methylocystis</taxon>
    </lineage>
</organism>
<reference evidence="1 2" key="1">
    <citation type="submission" date="2019-09" db="EMBL/GenBank/DDBJ databases">
        <title>Isolation and complete genome sequencing of Methylocystis species.</title>
        <authorList>
            <person name="Rumah B.L."/>
            <person name="Stead C.E."/>
            <person name="Stevens B.C."/>
            <person name="Minton N.P."/>
            <person name="Grosse-Honebrink A."/>
            <person name="Zhang Y."/>
        </authorList>
    </citation>
    <scope>NUCLEOTIDE SEQUENCE [LARGE SCALE GENOMIC DNA]</scope>
    <source>
        <strain evidence="1 2">BRCS2</strain>
    </source>
</reference>